<reference evidence="2 3" key="1">
    <citation type="submission" date="2020-08" db="EMBL/GenBank/DDBJ databases">
        <title>Genomic Encyclopedia of Type Strains, Phase IV (KMG-IV): sequencing the most valuable type-strain genomes for metagenomic binning, comparative biology and taxonomic classification.</title>
        <authorList>
            <person name="Goeker M."/>
        </authorList>
    </citation>
    <scope>NUCLEOTIDE SEQUENCE [LARGE SCALE GENOMIC DNA]</scope>
    <source>
        <strain evidence="2 3">DSM 102234</strain>
    </source>
</reference>
<feature type="transmembrane region" description="Helical" evidence="1">
    <location>
        <begin position="57"/>
        <end position="79"/>
    </location>
</feature>
<dbReference type="Proteomes" id="UP000530268">
    <property type="component" value="Unassembled WGS sequence"/>
</dbReference>
<name>A0A7W6E867_9RHOB</name>
<keyword evidence="1" id="KW-0812">Transmembrane</keyword>
<feature type="transmembrane region" description="Helical" evidence="1">
    <location>
        <begin position="12"/>
        <end position="30"/>
    </location>
</feature>
<keyword evidence="1" id="KW-1133">Transmembrane helix</keyword>
<organism evidence="2 3">
    <name type="scientific">Sulfitobacter undariae</name>
    <dbReference type="NCBI Taxonomy" id="1563671"/>
    <lineage>
        <taxon>Bacteria</taxon>
        <taxon>Pseudomonadati</taxon>
        <taxon>Pseudomonadota</taxon>
        <taxon>Alphaproteobacteria</taxon>
        <taxon>Rhodobacterales</taxon>
        <taxon>Roseobacteraceae</taxon>
        <taxon>Sulfitobacter</taxon>
    </lineage>
</organism>
<proteinExistence type="predicted"/>
<sequence length="90" mass="9889">MNGFSALINFQRIYASLSVGSFGLAAWSLWMSGRIEEAQKAFEPYSDDWMALESKGITHSINFSGAVLALILTVIVWAVHTAIRTPRKAA</sequence>
<protein>
    <submittedName>
        <fullName evidence="2">Uncharacterized protein</fullName>
    </submittedName>
</protein>
<accession>A0A7W6E867</accession>
<evidence type="ECO:0000313" key="2">
    <source>
        <dbReference type="EMBL" id="MBB3994407.1"/>
    </source>
</evidence>
<dbReference type="RefSeq" id="WP_184565416.1">
    <property type="nucleotide sequence ID" value="NZ_JACIEI010000005.1"/>
</dbReference>
<keyword evidence="1" id="KW-0472">Membrane</keyword>
<evidence type="ECO:0000313" key="3">
    <source>
        <dbReference type="Proteomes" id="UP000530268"/>
    </source>
</evidence>
<dbReference type="EMBL" id="JACIEI010000005">
    <property type="protein sequence ID" value="MBB3994407.1"/>
    <property type="molecule type" value="Genomic_DNA"/>
</dbReference>
<keyword evidence="3" id="KW-1185">Reference proteome</keyword>
<gene>
    <name evidence="2" type="ORF">GGR95_002052</name>
</gene>
<dbReference type="AlphaFoldDB" id="A0A7W6E867"/>
<evidence type="ECO:0000256" key="1">
    <source>
        <dbReference type="SAM" id="Phobius"/>
    </source>
</evidence>
<comment type="caution">
    <text evidence="2">The sequence shown here is derived from an EMBL/GenBank/DDBJ whole genome shotgun (WGS) entry which is preliminary data.</text>
</comment>